<dbReference type="Proteomes" id="UP001055879">
    <property type="component" value="Linkage Group LG18"/>
</dbReference>
<accession>A0ACB8XF03</accession>
<evidence type="ECO:0000313" key="2">
    <source>
        <dbReference type="Proteomes" id="UP001055879"/>
    </source>
</evidence>
<keyword evidence="2" id="KW-1185">Reference proteome</keyword>
<proteinExistence type="predicted"/>
<reference evidence="2" key="1">
    <citation type="journal article" date="2022" name="Mol. Ecol. Resour.">
        <title>The genomes of chicory, endive, great burdock and yacon provide insights into Asteraceae palaeo-polyploidization history and plant inulin production.</title>
        <authorList>
            <person name="Fan W."/>
            <person name="Wang S."/>
            <person name="Wang H."/>
            <person name="Wang A."/>
            <person name="Jiang F."/>
            <person name="Liu H."/>
            <person name="Zhao H."/>
            <person name="Xu D."/>
            <person name="Zhang Y."/>
        </authorList>
    </citation>
    <scope>NUCLEOTIDE SEQUENCE [LARGE SCALE GENOMIC DNA]</scope>
    <source>
        <strain evidence="2">cv. Niubang</strain>
    </source>
</reference>
<gene>
    <name evidence="1" type="ORF">L6452_44123</name>
</gene>
<name>A0ACB8XF03_ARCLA</name>
<comment type="caution">
    <text evidence="1">The sequence shown here is derived from an EMBL/GenBank/DDBJ whole genome shotgun (WGS) entry which is preliminary data.</text>
</comment>
<evidence type="ECO:0000313" key="1">
    <source>
        <dbReference type="EMBL" id="KAI3665496.1"/>
    </source>
</evidence>
<sequence length="501" mass="54427">MEERKGIEDEKINKYSCASAIVASMISIIFGYETGVMSGALIFIKEDLKITELQVEALGGIINFCALIGALSAGRTSDYIGRRYTICLASVIFFSGSLLMGFAPNYAILLAGRCVAGMGVGFALVIAPVYSVEISAASTRGILASLPEIGISLGILSGYVSSYFLAELPLNIGWRVMFAIAAIPSLGLAFGILGMPESPRWLVMQGRLKDAKNVLSKVSNTKAEAESRLQDIRLAAGIDPDCNDDYTTLNQDTRGKDVWKELLLRPTPPVRWMLLAALGIHFFEHATGIEAVVLYSPRIFKKAGVVSKNKLLLATIGVGITKTIFISVSTFLIDKTGRRKLLLTSVGGMIVALLGLGFALTIVQHSPDQRVVWALWLSIATCYLYVMFFSIGLAPVTWVYSSEIFPLKLRAQGASIGVAVNRVTNATVSMTFLSLINAITIGGAFFMFAGISVLAWIFFFFFLPETKGKSLEEMEQVFTRGKKSRNVDLELQIKNDGVRVS</sequence>
<organism evidence="1 2">
    <name type="scientific">Arctium lappa</name>
    <name type="common">Greater burdock</name>
    <name type="synonym">Lappa major</name>
    <dbReference type="NCBI Taxonomy" id="4217"/>
    <lineage>
        <taxon>Eukaryota</taxon>
        <taxon>Viridiplantae</taxon>
        <taxon>Streptophyta</taxon>
        <taxon>Embryophyta</taxon>
        <taxon>Tracheophyta</taxon>
        <taxon>Spermatophyta</taxon>
        <taxon>Magnoliopsida</taxon>
        <taxon>eudicotyledons</taxon>
        <taxon>Gunneridae</taxon>
        <taxon>Pentapetalae</taxon>
        <taxon>asterids</taxon>
        <taxon>campanulids</taxon>
        <taxon>Asterales</taxon>
        <taxon>Asteraceae</taxon>
        <taxon>Carduoideae</taxon>
        <taxon>Cardueae</taxon>
        <taxon>Arctiinae</taxon>
        <taxon>Arctium</taxon>
    </lineage>
</organism>
<dbReference type="EMBL" id="CM042064">
    <property type="protein sequence ID" value="KAI3665496.1"/>
    <property type="molecule type" value="Genomic_DNA"/>
</dbReference>
<protein>
    <submittedName>
        <fullName evidence="1">Uncharacterized protein</fullName>
    </submittedName>
</protein>
<reference evidence="1 2" key="2">
    <citation type="journal article" date="2022" name="Mol. Ecol. Resour.">
        <title>The genomes of chicory, endive, great burdock and yacon provide insights into Asteraceae paleo-polyploidization history and plant inulin production.</title>
        <authorList>
            <person name="Fan W."/>
            <person name="Wang S."/>
            <person name="Wang H."/>
            <person name="Wang A."/>
            <person name="Jiang F."/>
            <person name="Liu H."/>
            <person name="Zhao H."/>
            <person name="Xu D."/>
            <person name="Zhang Y."/>
        </authorList>
    </citation>
    <scope>NUCLEOTIDE SEQUENCE [LARGE SCALE GENOMIC DNA]</scope>
    <source>
        <strain evidence="2">cv. Niubang</strain>
    </source>
</reference>